<dbReference type="Proteomes" id="UP000254519">
    <property type="component" value="Unassembled WGS sequence"/>
</dbReference>
<dbReference type="InterPro" id="IPR011728">
    <property type="entry name" value="PhaP_Bmeg"/>
</dbReference>
<dbReference type="EMBL" id="UGYZ01000002">
    <property type="protein sequence ID" value="SUJ10006.1"/>
    <property type="molecule type" value="Genomic_DNA"/>
</dbReference>
<evidence type="ECO:0000313" key="3">
    <source>
        <dbReference type="Proteomes" id="UP000254519"/>
    </source>
</evidence>
<protein>
    <submittedName>
        <fullName evidence="2">Polyhydroxyalkanoic acid inclusion protein PhaP</fullName>
    </submittedName>
</protein>
<dbReference type="Pfam" id="PF09602">
    <property type="entry name" value="PhaP_Bmeg"/>
    <property type="match status" value="1"/>
</dbReference>
<organism evidence="2 3">
    <name type="scientific">Sporosarcina pasteurii</name>
    <name type="common">Bacillus pasteurii</name>
    <dbReference type="NCBI Taxonomy" id="1474"/>
    <lineage>
        <taxon>Bacteria</taxon>
        <taxon>Bacillati</taxon>
        <taxon>Bacillota</taxon>
        <taxon>Bacilli</taxon>
        <taxon>Bacillales</taxon>
        <taxon>Caryophanaceae</taxon>
        <taxon>Sporosarcina</taxon>
    </lineage>
</organism>
<name>A0A380BZF8_SPOPA</name>
<proteinExistence type="predicted"/>
<gene>
    <name evidence="2" type="ORF">NCTC4822_01938</name>
</gene>
<feature type="coiled-coil region" evidence="1">
    <location>
        <begin position="119"/>
        <end position="146"/>
    </location>
</feature>
<reference evidence="2 3" key="1">
    <citation type="submission" date="2018-06" db="EMBL/GenBank/DDBJ databases">
        <authorList>
            <consortium name="Pathogen Informatics"/>
            <person name="Doyle S."/>
        </authorList>
    </citation>
    <scope>NUCLEOTIDE SEQUENCE [LARGE SCALE GENOMIC DNA]</scope>
    <source>
        <strain evidence="3">ATCC 11859 / DSM 33 / NCIB 8841 / NCTC 4822</strain>
    </source>
</reference>
<keyword evidence="3" id="KW-1185">Reference proteome</keyword>
<dbReference type="AlphaFoldDB" id="A0A380BZF8"/>
<accession>A0A380BZF8</accession>
<evidence type="ECO:0000256" key="1">
    <source>
        <dbReference type="SAM" id="Coils"/>
    </source>
</evidence>
<dbReference type="SUPFAM" id="SSF47857">
    <property type="entry name" value="Apolipophorin-III"/>
    <property type="match status" value="1"/>
</dbReference>
<keyword evidence="1" id="KW-0175">Coiled coil</keyword>
<sequence>MTKKVVENTQQQAVNGVEAIWDSWLNSFKSLQGIQNDIEKKSLEVLAYQRDLLEAARKSLYTAESESKKMAEEWNEKLEGTVKSAEKNQSELSSSWLSAVKEINEKALALSWNPSHSLLELFSETQDQLEATIKEAKQQQDKGRDEAIKQIEGLAEQVKKTHKGILETVSV</sequence>
<dbReference type="OrthoDB" id="2677976at2"/>
<dbReference type="RefSeq" id="WP_115361696.1">
    <property type="nucleotide sequence ID" value="NZ_CP038012.1"/>
</dbReference>
<evidence type="ECO:0000313" key="2">
    <source>
        <dbReference type="EMBL" id="SUJ10006.1"/>
    </source>
</evidence>